<dbReference type="EMBL" id="OC324247">
    <property type="protein sequence ID" value="CAD7414016.1"/>
    <property type="molecule type" value="Genomic_DNA"/>
</dbReference>
<accession>A0A7R9HAF4</accession>
<name>A0A7R9HAF4_TIMCR</name>
<sequence length="301" mass="33623">MACRYDIHCTHVASGCQLGGTVPCLSWFKVPVGLALAASSVPPPNPTSGDPGGRVVWTGLRPGIMRTLAIYAEFRRLSRLIVSLLFTICTGWLTTASQIRPDPEHIIIVPSRSFLIETPDSAAQLITLLRTIGLTRPRFSISSIEDITRKRGWGVTPSRTYPIKGLDYLTHFRLLSIIRPCEGPGSEMATQVGSTTCGHVNPPDRNSHTTLDMTTFAWGITRREFVAANRCSKVPILRLGPHERNRSCLKVGYLVIFIPKALLQRYYNWRTFIQELNCKGIQIFLYGKWSAEDMSSVLMEF</sequence>
<proteinExistence type="predicted"/>
<dbReference type="AlphaFoldDB" id="A0A7R9HAF4"/>
<gene>
    <name evidence="1" type="ORF">TCEB3V08_LOCUS11958</name>
</gene>
<evidence type="ECO:0000313" key="1">
    <source>
        <dbReference type="EMBL" id="CAD7414016.1"/>
    </source>
</evidence>
<protein>
    <submittedName>
        <fullName evidence="1">Uncharacterized protein</fullName>
    </submittedName>
</protein>
<organism evidence="1">
    <name type="scientific">Timema cristinae</name>
    <name type="common">Walking stick</name>
    <dbReference type="NCBI Taxonomy" id="61476"/>
    <lineage>
        <taxon>Eukaryota</taxon>
        <taxon>Metazoa</taxon>
        <taxon>Ecdysozoa</taxon>
        <taxon>Arthropoda</taxon>
        <taxon>Hexapoda</taxon>
        <taxon>Insecta</taxon>
        <taxon>Pterygota</taxon>
        <taxon>Neoptera</taxon>
        <taxon>Polyneoptera</taxon>
        <taxon>Phasmatodea</taxon>
        <taxon>Timematodea</taxon>
        <taxon>Timematoidea</taxon>
        <taxon>Timematidae</taxon>
        <taxon>Timema</taxon>
    </lineage>
</organism>
<reference evidence="1" key="1">
    <citation type="submission" date="2020-11" db="EMBL/GenBank/DDBJ databases">
        <authorList>
            <person name="Tran Van P."/>
        </authorList>
    </citation>
    <scope>NUCLEOTIDE SEQUENCE</scope>
</reference>